<dbReference type="EMBL" id="JABFJV010000165">
    <property type="protein sequence ID" value="NOK36483.1"/>
    <property type="molecule type" value="Genomic_DNA"/>
</dbReference>
<organism evidence="3 5">
    <name type="scientific">Corallococcus exercitus</name>
    <dbReference type="NCBI Taxonomy" id="2316736"/>
    <lineage>
        <taxon>Bacteria</taxon>
        <taxon>Pseudomonadati</taxon>
        <taxon>Myxococcota</taxon>
        <taxon>Myxococcia</taxon>
        <taxon>Myxococcales</taxon>
        <taxon>Cystobacterineae</taxon>
        <taxon>Myxococcaceae</taxon>
        <taxon>Corallococcus</taxon>
    </lineage>
</organism>
<dbReference type="InterPro" id="IPR051785">
    <property type="entry name" value="MMCE/EMCE_epimerase"/>
</dbReference>
<evidence type="ECO:0000313" key="5">
    <source>
        <dbReference type="Proteomes" id="UP000528460"/>
    </source>
</evidence>
<dbReference type="Pfam" id="PF13669">
    <property type="entry name" value="Glyoxalase_4"/>
    <property type="match status" value="1"/>
</dbReference>
<dbReference type="OrthoDB" id="332982at2"/>
<dbReference type="PROSITE" id="PS51819">
    <property type="entry name" value="VOC"/>
    <property type="match status" value="1"/>
</dbReference>
<dbReference type="AlphaFoldDB" id="A0A3A8GNE7"/>
<evidence type="ECO:0000313" key="3">
    <source>
        <dbReference type="EMBL" id="NOK08414.1"/>
    </source>
</evidence>
<accession>A0A3A8GNE7</accession>
<dbReference type="PANTHER" id="PTHR43048:SF3">
    <property type="entry name" value="METHYLMALONYL-COA EPIMERASE, MITOCHONDRIAL"/>
    <property type="match status" value="1"/>
</dbReference>
<evidence type="ECO:0000313" key="6">
    <source>
        <dbReference type="Proteomes" id="UP000563426"/>
    </source>
</evidence>
<dbReference type="Proteomes" id="UP000528460">
    <property type="component" value="Unassembled WGS sequence"/>
</dbReference>
<dbReference type="GeneID" id="64079683"/>
<dbReference type="InterPro" id="IPR029068">
    <property type="entry name" value="Glyas_Bleomycin-R_OHBP_Dase"/>
</dbReference>
<dbReference type="RefSeq" id="WP_014397268.1">
    <property type="nucleotide sequence ID" value="NZ_JABFJV010000165.1"/>
</dbReference>
<comment type="caution">
    <text evidence="3">The sequence shown here is derived from an EMBL/GenBank/DDBJ whole genome shotgun (WGS) entry which is preliminary data.</text>
</comment>
<dbReference type="GO" id="GO:0004493">
    <property type="term" value="F:methylmalonyl-CoA epimerase activity"/>
    <property type="evidence" value="ECO:0007669"/>
    <property type="project" value="TreeGrafter"/>
</dbReference>
<proteinExistence type="predicted"/>
<dbReference type="Gene3D" id="3.10.180.10">
    <property type="entry name" value="2,3-Dihydroxybiphenyl 1,2-Dioxygenase, domain 1"/>
    <property type="match status" value="1"/>
</dbReference>
<evidence type="ECO:0000256" key="1">
    <source>
        <dbReference type="ARBA" id="ARBA00022723"/>
    </source>
</evidence>
<gene>
    <name evidence="4" type="ORF">HMI49_25065</name>
    <name evidence="3" type="ORF">HNS30_05100</name>
</gene>
<name>A0A3A8GNE7_9BACT</name>
<evidence type="ECO:0000313" key="4">
    <source>
        <dbReference type="EMBL" id="NOK36483.1"/>
    </source>
</evidence>
<dbReference type="Proteomes" id="UP000563426">
    <property type="component" value="Unassembled WGS sequence"/>
</dbReference>
<dbReference type="SUPFAM" id="SSF54593">
    <property type="entry name" value="Glyoxalase/Bleomycin resistance protein/Dihydroxybiphenyl dioxygenase"/>
    <property type="match status" value="1"/>
</dbReference>
<protein>
    <submittedName>
        <fullName evidence="3">VOC family protein</fullName>
    </submittedName>
</protein>
<dbReference type="PANTHER" id="PTHR43048">
    <property type="entry name" value="METHYLMALONYL-COA EPIMERASE"/>
    <property type="match status" value="1"/>
</dbReference>
<keyword evidence="6" id="KW-1185">Reference proteome</keyword>
<evidence type="ECO:0000259" key="2">
    <source>
        <dbReference type="PROSITE" id="PS51819"/>
    </source>
</evidence>
<dbReference type="GO" id="GO:0046491">
    <property type="term" value="P:L-methylmalonyl-CoA metabolic process"/>
    <property type="evidence" value="ECO:0007669"/>
    <property type="project" value="TreeGrafter"/>
</dbReference>
<feature type="domain" description="VOC" evidence="2">
    <location>
        <begin position="11"/>
        <end position="146"/>
    </location>
</feature>
<reference evidence="5 6" key="1">
    <citation type="submission" date="2020-05" db="EMBL/GenBank/DDBJ databases">
        <authorList>
            <person name="Whitworth D."/>
        </authorList>
    </citation>
    <scope>NUCLEOTIDE SEQUENCE [LARGE SCALE GENOMIC DNA]</scope>
    <source>
        <strain evidence="4 6">AB043B</strain>
        <strain evidence="3 5">CA046A</strain>
    </source>
</reference>
<sequence length="163" mass="17556">METTRPFRILGIQQIAIGGLDKGALRKLWVDTLGLTAHGTYRSEKENVDEDIVVAGAGPFKVEVDLMQPVNPDGRPKVHDPALNHVGLWVDDLAVAVKWLEGQGMRFTPGGIRKGAAGFDVCFIHPKASDQFPLSGEGVLIELVQAPPEIIRAFEQAAASAAH</sequence>
<dbReference type="GO" id="GO:0046872">
    <property type="term" value="F:metal ion binding"/>
    <property type="evidence" value="ECO:0007669"/>
    <property type="project" value="UniProtKB-KW"/>
</dbReference>
<keyword evidence="1" id="KW-0479">Metal-binding</keyword>
<dbReference type="InterPro" id="IPR037523">
    <property type="entry name" value="VOC_core"/>
</dbReference>
<dbReference type="EMBL" id="JABFJW010000023">
    <property type="protein sequence ID" value="NOK08414.1"/>
    <property type="molecule type" value="Genomic_DNA"/>
</dbReference>